<feature type="region of interest" description="Disordered" evidence="1">
    <location>
        <begin position="106"/>
        <end position="133"/>
    </location>
</feature>
<feature type="region of interest" description="Disordered" evidence="1">
    <location>
        <begin position="28"/>
        <end position="69"/>
    </location>
</feature>
<protein>
    <submittedName>
        <fullName evidence="2">Uncharacterized protein</fullName>
    </submittedName>
</protein>
<dbReference type="RefSeq" id="WP_138655011.1">
    <property type="nucleotide sequence ID" value="NZ_CP040637.1"/>
</dbReference>
<dbReference type="Proteomes" id="UP000307562">
    <property type="component" value="Chromosome"/>
</dbReference>
<accession>A0A4P9TI63</accession>
<proteinExistence type="predicted"/>
<evidence type="ECO:0000313" key="3">
    <source>
        <dbReference type="Proteomes" id="UP000307562"/>
    </source>
</evidence>
<keyword evidence="3" id="KW-1185">Reference proteome</keyword>
<dbReference type="KEGG" id="npl:FGF80_15555"/>
<reference evidence="3" key="1">
    <citation type="submission" date="2019-05" db="EMBL/GenBank/DDBJ databases">
        <title>Complete Genome Sequence and Methylation Pattern of the Halophilic Archaeon Natrinema pallidum BOL6-1.</title>
        <authorList>
            <person name="DasSarma P."/>
            <person name="DasSarma B.P."/>
            <person name="DasSarma S.L."/>
            <person name="Martinez F.L."/>
            <person name="Guzman D."/>
            <person name="Roberts R.J."/>
            <person name="DasSarma S."/>
        </authorList>
    </citation>
    <scope>NUCLEOTIDE SEQUENCE [LARGE SCALE GENOMIC DNA]</scope>
    <source>
        <strain evidence="3">BOL6-1</strain>
    </source>
</reference>
<gene>
    <name evidence="2" type="ORF">FGF80_15555</name>
</gene>
<dbReference type="AlphaFoldDB" id="A0A4P9TI63"/>
<dbReference type="EMBL" id="CP040637">
    <property type="protein sequence ID" value="QCW04559.1"/>
    <property type="molecule type" value="Genomic_DNA"/>
</dbReference>
<evidence type="ECO:0000256" key="1">
    <source>
        <dbReference type="SAM" id="MobiDB-lite"/>
    </source>
</evidence>
<name>A0A4P9TI63_9EURY</name>
<dbReference type="GeneID" id="96157448"/>
<organism evidence="2 3">
    <name type="scientific">Natrinema pallidum</name>
    <dbReference type="NCBI Taxonomy" id="69527"/>
    <lineage>
        <taxon>Archaea</taxon>
        <taxon>Methanobacteriati</taxon>
        <taxon>Methanobacteriota</taxon>
        <taxon>Stenosarchaea group</taxon>
        <taxon>Halobacteria</taxon>
        <taxon>Halobacteriales</taxon>
        <taxon>Natrialbaceae</taxon>
        <taxon>Natrinema</taxon>
    </lineage>
</organism>
<feature type="compositionally biased region" description="Basic and acidic residues" evidence="1">
    <location>
        <begin position="45"/>
        <end position="69"/>
    </location>
</feature>
<feature type="region of interest" description="Disordered" evidence="1">
    <location>
        <begin position="74"/>
        <end position="93"/>
    </location>
</feature>
<sequence length="174" mass="19229">MPAEQPDPKLDKRRMLYLLALLPVSGCLETDSGASESETTDDDKDVAAGERKDDKHVAAGERKDDEDGILEIHLHRVDDDPETGGCLSPDEDSLRDTTLLKLIREELKETPPDEWPGSSETLGMPLESDRSDSIQTTLESLPKTYRGVPKRPIAPCIAFDEYTIAITSSVSYNE</sequence>
<evidence type="ECO:0000313" key="2">
    <source>
        <dbReference type="EMBL" id="QCW04559.1"/>
    </source>
</evidence>